<sequence length="41" mass="4371">MLLMQLPRNFFAGFFARAVVQPVAVTHTVAGGLPGESRRGA</sequence>
<dbReference type="STRING" id="419481.SAMN05216233_11373"/>
<reference evidence="1 2" key="1">
    <citation type="submission" date="2016-10" db="EMBL/GenBank/DDBJ databases">
        <authorList>
            <person name="de Groot N.N."/>
        </authorList>
    </citation>
    <scope>NUCLEOTIDE SEQUENCE [LARGE SCALE GENOMIC DNA]</scope>
    <source>
        <strain evidence="1 2">AA1</strain>
    </source>
</reference>
<protein>
    <submittedName>
        <fullName evidence="1">Uncharacterized protein</fullName>
    </submittedName>
</protein>
<dbReference type="AlphaFoldDB" id="A0A1G5HDQ1"/>
<proteinExistence type="predicted"/>
<gene>
    <name evidence="1" type="ORF">SAMN05216233_11373</name>
</gene>
<dbReference type="EMBL" id="FMUX01000013">
    <property type="protein sequence ID" value="SCY61138.1"/>
    <property type="molecule type" value="Genomic_DNA"/>
</dbReference>
<name>A0A1G5HDQ1_9BACT</name>
<evidence type="ECO:0000313" key="1">
    <source>
        <dbReference type="EMBL" id="SCY61138.1"/>
    </source>
</evidence>
<dbReference type="Proteomes" id="UP000198870">
    <property type="component" value="Unassembled WGS sequence"/>
</dbReference>
<evidence type="ECO:0000313" key="2">
    <source>
        <dbReference type="Proteomes" id="UP000198870"/>
    </source>
</evidence>
<keyword evidence="2" id="KW-1185">Reference proteome</keyword>
<organism evidence="1 2">
    <name type="scientific">Desulfoluna spongiiphila</name>
    <dbReference type="NCBI Taxonomy" id="419481"/>
    <lineage>
        <taxon>Bacteria</taxon>
        <taxon>Pseudomonadati</taxon>
        <taxon>Thermodesulfobacteriota</taxon>
        <taxon>Desulfobacteria</taxon>
        <taxon>Desulfobacterales</taxon>
        <taxon>Desulfolunaceae</taxon>
        <taxon>Desulfoluna</taxon>
    </lineage>
</organism>
<accession>A0A1G5HDQ1</accession>